<evidence type="ECO:0000256" key="1">
    <source>
        <dbReference type="SAM" id="MobiDB-lite"/>
    </source>
</evidence>
<feature type="region of interest" description="Disordered" evidence="1">
    <location>
        <begin position="12"/>
        <end position="41"/>
    </location>
</feature>
<sequence length="41" mass="4485">MMKAMIALTVVAGKSEDNVGSPEGLRDALREKSKEHPNVKF</sequence>
<dbReference type="STRING" id="592029.DDD_0702"/>
<dbReference type="Proteomes" id="UP000011173">
    <property type="component" value="Chromosome"/>
</dbReference>
<dbReference type="AlphaFoldDB" id="L7W6U8"/>
<feature type="compositionally biased region" description="Basic and acidic residues" evidence="1">
    <location>
        <begin position="24"/>
        <end position="41"/>
    </location>
</feature>
<dbReference type="KEGG" id="ndo:DDD_0702"/>
<dbReference type="PATRIC" id="fig|592029.3.peg.696"/>
<dbReference type="EMBL" id="CP001397">
    <property type="protein sequence ID" value="AGC75829.1"/>
    <property type="molecule type" value="Genomic_DNA"/>
</dbReference>
<name>L7W6U8_NONDD</name>
<evidence type="ECO:0000313" key="2">
    <source>
        <dbReference type="EMBL" id="AGC75829.1"/>
    </source>
</evidence>
<gene>
    <name evidence="2" type="ordered locus">DDD_0702</name>
</gene>
<reference evidence="2 3" key="1">
    <citation type="journal article" date="2013" name="Genome Biol. Evol.">
        <title>Genomic makeup of the marine flavobacterium Nonlabens (Donghaeana) dokdonensis DSW-6 and identification of a novel class of rhodopsins.</title>
        <authorList>
            <person name="Kwon S.K."/>
            <person name="Kim B.K."/>
            <person name="Song J.Y."/>
            <person name="Kwak M.J."/>
            <person name="Lee C.H."/>
            <person name="Yoon J.H."/>
            <person name="Oh T.K."/>
            <person name="Kim J.F."/>
        </authorList>
    </citation>
    <scope>NUCLEOTIDE SEQUENCE [LARGE SCALE GENOMIC DNA]</scope>
    <source>
        <strain evidence="3">DSM 17205 / KCTC 12402 / DSW-6</strain>
    </source>
</reference>
<accession>L7W6U8</accession>
<protein>
    <submittedName>
        <fullName evidence="2">Uncharacterized protein</fullName>
    </submittedName>
</protein>
<proteinExistence type="predicted"/>
<dbReference type="HOGENOM" id="CLU_3273522_0_0_10"/>
<organism evidence="2 3">
    <name type="scientific">Nonlabens dokdonensis (strain DSM 17205 / KCTC 12402 / DSW-6)</name>
    <name type="common">Donghaeana dokdonensis</name>
    <dbReference type="NCBI Taxonomy" id="592029"/>
    <lineage>
        <taxon>Bacteria</taxon>
        <taxon>Pseudomonadati</taxon>
        <taxon>Bacteroidota</taxon>
        <taxon>Flavobacteriia</taxon>
        <taxon>Flavobacteriales</taxon>
        <taxon>Flavobacteriaceae</taxon>
        <taxon>Nonlabens</taxon>
    </lineage>
</organism>
<evidence type="ECO:0000313" key="3">
    <source>
        <dbReference type="Proteomes" id="UP000011173"/>
    </source>
</evidence>